<dbReference type="AlphaFoldDB" id="W2HQZ3"/>
<dbReference type="EMBL" id="KI676834">
    <property type="protein sequence ID" value="ETL24355.1"/>
    <property type="molecule type" value="Genomic_DNA"/>
</dbReference>
<protein>
    <submittedName>
        <fullName evidence="2">Uncharacterized protein</fullName>
    </submittedName>
</protein>
<proteinExistence type="predicted"/>
<feature type="compositionally biased region" description="Basic and acidic residues" evidence="1">
    <location>
        <begin position="32"/>
        <end position="50"/>
    </location>
</feature>
<reference evidence="2" key="1">
    <citation type="submission" date="2013-11" db="EMBL/GenBank/DDBJ databases">
        <title>The Genome Sequence of Phytophthora parasitica CJ05E6.</title>
        <authorList>
            <consortium name="The Broad Institute Genomics Platform"/>
            <person name="Russ C."/>
            <person name="Tyler B."/>
            <person name="Panabieres F."/>
            <person name="Shan W."/>
            <person name="Tripathy S."/>
            <person name="Grunwald N."/>
            <person name="Machado M."/>
            <person name="Johnson C.S."/>
            <person name="Arredondo F."/>
            <person name="Hong C."/>
            <person name="Coffey M."/>
            <person name="Young S.K."/>
            <person name="Zeng Q."/>
            <person name="Gargeya S."/>
            <person name="Fitzgerald M."/>
            <person name="Abouelleil A."/>
            <person name="Alvarado L."/>
            <person name="Chapman S.B."/>
            <person name="Gainer-Dewar J."/>
            <person name="Goldberg J."/>
            <person name="Griggs A."/>
            <person name="Gujja S."/>
            <person name="Hansen M."/>
            <person name="Howarth C."/>
            <person name="Imamovic A."/>
            <person name="Ireland A."/>
            <person name="Larimer J."/>
            <person name="McCowan C."/>
            <person name="Murphy C."/>
            <person name="Pearson M."/>
            <person name="Poon T.W."/>
            <person name="Priest M."/>
            <person name="Roberts A."/>
            <person name="Saif S."/>
            <person name="Shea T."/>
            <person name="Sykes S."/>
            <person name="Wortman J."/>
            <person name="Nusbaum C."/>
            <person name="Birren B."/>
        </authorList>
    </citation>
    <scope>NUCLEOTIDE SEQUENCE [LARGE SCALE GENOMIC DNA]</scope>
    <source>
        <strain evidence="2">CJ05E6</strain>
    </source>
</reference>
<gene>
    <name evidence="2" type="ORF">L916_21631</name>
</gene>
<organism evidence="2">
    <name type="scientific">Phytophthora nicotianae</name>
    <name type="common">Potato buckeye rot agent</name>
    <name type="synonym">Phytophthora parasitica</name>
    <dbReference type="NCBI Taxonomy" id="4792"/>
    <lineage>
        <taxon>Eukaryota</taxon>
        <taxon>Sar</taxon>
        <taxon>Stramenopiles</taxon>
        <taxon>Oomycota</taxon>
        <taxon>Peronosporomycetes</taxon>
        <taxon>Peronosporales</taxon>
        <taxon>Peronosporaceae</taxon>
        <taxon>Phytophthora</taxon>
    </lineage>
</organism>
<evidence type="ECO:0000256" key="1">
    <source>
        <dbReference type="SAM" id="MobiDB-lite"/>
    </source>
</evidence>
<feature type="region of interest" description="Disordered" evidence="1">
    <location>
        <begin position="29"/>
        <end position="50"/>
    </location>
</feature>
<sequence length="71" mass="7799">MLSHREVAHSVSILLRSVADLSLRPAAGATRLRHEQGSSKLEQETEKPRGIWDAASKGADVFFVAQIQESK</sequence>
<name>W2HQZ3_PHYNI</name>
<accession>W2HQZ3</accession>
<dbReference type="Proteomes" id="UP000053864">
    <property type="component" value="Unassembled WGS sequence"/>
</dbReference>
<evidence type="ECO:0000313" key="2">
    <source>
        <dbReference type="EMBL" id="ETL24355.1"/>
    </source>
</evidence>